<evidence type="ECO:0000256" key="1">
    <source>
        <dbReference type="SAM" id="MobiDB-lite"/>
    </source>
</evidence>
<dbReference type="Pfam" id="PF19457">
    <property type="entry name" value="DUF5994"/>
    <property type="match status" value="1"/>
</dbReference>
<name>A0ABU2NAU8_9PSEU</name>
<dbReference type="Proteomes" id="UP001183202">
    <property type="component" value="Unassembled WGS sequence"/>
</dbReference>
<reference evidence="3" key="1">
    <citation type="submission" date="2023-07" db="EMBL/GenBank/DDBJ databases">
        <title>30 novel species of actinomycetes from the DSMZ collection.</title>
        <authorList>
            <person name="Nouioui I."/>
        </authorList>
    </citation>
    <scope>NUCLEOTIDE SEQUENCE [LARGE SCALE GENOMIC DNA]</scope>
    <source>
        <strain evidence="3">DSM 45834</strain>
    </source>
</reference>
<feature type="region of interest" description="Disordered" evidence="1">
    <location>
        <begin position="1"/>
        <end position="46"/>
    </location>
</feature>
<sequence>MPTSFLVTGQAGRFASRGTGHDMTSAPTTYRNTPPTGDVADGSASPRLQLKPESTAATGFVDGGWWPRSRDLGAELPDLLTALKARIGPVERVSYHLGDWDDTERAITAGGNVVRLSGFRSQAAGTIDVLASRLRMTLLVVPAEAASESAHGVLATAGRRDNSDDVASLLLHSFTGTGEADADGRSGVEHR</sequence>
<dbReference type="EMBL" id="JAVREJ010000011">
    <property type="protein sequence ID" value="MDT0351075.1"/>
    <property type="molecule type" value="Genomic_DNA"/>
</dbReference>
<evidence type="ECO:0000313" key="2">
    <source>
        <dbReference type="EMBL" id="MDT0351075.1"/>
    </source>
</evidence>
<feature type="compositionally biased region" description="Polar residues" evidence="1">
    <location>
        <begin position="25"/>
        <end position="35"/>
    </location>
</feature>
<dbReference type="RefSeq" id="WP_311557210.1">
    <property type="nucleotide sequence ID" value="NZ_JAVREJ010000011.1"/>
</dbReference>
<evidence type="ECO:0000313" key="3">
    <source>
        <dbReference type="Proteomes" id="UP001183202"/>
    </source>
</evidence>
<keyword evidence="3" id="KW-1185">Reference proteome</keyword>
<organism evidence="2 3">
    <name type="scientific">Pseudonocardia charpentierae</name>
    <dbReference type="NCBI Taxonomy" id="3075545"/>
    <lineage>
        <taxon>Bacteria</taxon>
        <taxon>Bacillati</taxon>
        <taxon>Actinomycetota</taxon>
        <taxon>Actinomycetes</taxon>
        <taxon>Pseudonocardiales</taxon>
        <taxon>Pseudonocardiaceae</taxon>
        <taxon>Pseudonocardia</taxon>
    </lineage>
</organism>
<protein>
    <submittedName>
        <fullName evidence="2">DUF5994 family protein</fullName>
    </submittedName>
</protein>
<gene>
    <name evidence="2" type="ORF">RM445_16210</name>
</gene>
<comment type="caution">
    <text evidence="2">The sequence shown here is derived from an EMBL/GenBank/DDBJ whole genome shotgun (WGS) entry which is preliminary data.</text>
</comment>
<accession>A0ABU2NAU8</accession>
<proteinExistence type="predicted"/>
<dbReference type="InterPro" id="IPR046036">
    <property type="entry name" value="DUF5994"/>
</dbReference>